<dbReference type="STRING" id="34004.SAMN04488021_10722"/>
<dbReference type="PIRSF" id="PIRSF018266">
    <property type="entry name" value="FecR"/>
    <property type="match status" value="1"/>
</dbReference>
<accession>A0A1I2Z4L7</accession>
<evidence type="ECO:0000313" key="4">
    <source>
        <dbReference type="Proteomes" id="UP000183635"/>
    </source>
</evidence>
<evidence type="ECO:0000259" key="2">
    <source>
        <dbReference type="Pfam" id="PF16220"/>
    </source>
</evidence>
<dbReference type="Pfam" id="PF16220">
    <property type="entry name" value="DUF4880"/>
    <property type="match status" value="1"/>
</dbReference>
<organism evidence="3 4">
    <name type="scientific">Paracoccus aminovorans</name>
    <dbReference type="NCBI Taxonomy" id="34004"/>
    <lineage>
        <taxon>Bacteria</taxon>
        <taxon>Pseudomonadati</taxon>
        <taxon>Pseudomonadota</taxon>
        <taxon>Alphaproteobacteria</taxon>
        <taxon>Rhodobacterales</taxon>
        <taxon>Paracoccaceae</taxon>
        <taxon>Paracoccus</taxon>
    </lineage>
</organism>
<proteinExistence type="predicted"/>
<feature type="domain" description="FecR protein" evidence="1">
    <location>
        <begin position="106"/>
        <end position="197"/>
    </location>
</feature>
<dbReference type="Proteomes" id="UP000183635">
    <property type="component" value="Unassembled WGS sequence"/>
</dbReference>
<sequence>MSAEAERDGLSLEALEWFVAMQDEATAAPRCRAFAAWIADPEHAAAYAKAEALWARFEMVRPEYERMRRAGRIGQGGGIGRREALLGGLAATVGLSLGWRWARQSDYSAGIGQGRSLVLADGSRVELGPDAGISVELTPEARRIRLDRGQAWFQVAPDAARPFVVEAGAGWVVALGTAFDVNLRAGQVVVTVTEHAVSVSAGEAAPVTLGQGWQMSYGARGLVPGRPVDTGAATGWRQGRLVFDEVPLREVLAELQRYRRGRILLLDDAVGALPVTAIFDASDADAALSHIARILPIRVREAAGLVVLVDRRAPEGAAG</sequence>
<dbReference type="Gene3D" id="2.60.120.1440">
    <property type="match status" value="1"/>
</dbReference>
<dbReference type="RefSeq" id="WP_211657829.1">
    <property type="nucleotide sequence ID" value="NZ_CBCRYP010000043.1"/>
</dbReference>
<keyword evidence="4" id="KW-1185">Reference proteome</keyword>
<evidence type="ECO:0000313" key="3">
    <source>
        <dbReference type="EMBL" id="SFH32525.1"/>
    </source>
</evidence>
<dbReference type="EMBL" id="FOPU01000007">
    <property type="protein sequence ID" value="SFH32525.1"/>
    <property type="molecule type" value="Genomic_DNA"/>
</dbReference>
<dbReference type="InterPro" id="IPR006860">
    <property type="entry name" value="FecR"/>
</dbReference>
<dbReference type="GO" id="GO:0016989">
    <property type="term" value="F:sigma factor antagonist activity"/>
    <property type="evidence" value="ECO:0007669"/>
    <property type="project" value="TreeGrafter"/>
</dbReference>
<name>A0A1I2Z4L7_9RHOB</name>
<reference evidence="3 4" key="1">
    <citation type="submission" date="2016-10" db="EMBL/GenBank/DDBJ databases">
        <authorList>
            <person name="de Groot N.N."/>
        </authorList>
    </citation>
    <scope>NUCLEOTIDE SEQUENCE [LARGE SCALE GENOMIC DNA]</scope>
    <source>
        <strain evidence="3 4">DSM 8537</strain>
    </source>
</reference>
<dbReference type="PANTHER" id="PTHR30273:SF2">
    <property type="entry name" value="PROTEIN FECR"/>
    <property type="match status" value="1"/>
</dbReference>
<gene>
    <name evidence="3" type="ORF">SAMN04488021_10722</name>
</gene>
<protein>
    <submittedName>
        <fullName evidence="3">FecR family protein</fullName>
    </submittedName>
</protein>
<dbReference type="InterPro" id="IPR012373">
    <property type="entry name" value="Ferrdict_sens_TM"/>
</dbReference>
<dbReference type="Gene3D" id="3.55.50.30">
    <property type="match status" value="1"/>
</dbReference>
<dbReference type="PANTHER" id="PTHR30273">
    <property type="entry name" value="PERIPLASMIC SIGNAL SENSOR AND SIGMA FACTOR ACTIVATOR FECR-RELATED"/>
    <property type="match status" value="1"/>
</dbReference>
<dbReference type="AlphaFoldDB" id="A0A1I2Z4L7"/>
<evidence type="ECO:0000259" key="1">
    <source>
        <dbReference type="Pfam" id="PF04773"/>
    </source>
</evidence>
<dbReference type="Pfam" id="PF04773">
    <property type="entry name" value="FecR"/>
    <property type="match status" value="1"/>
</dbReference>
<feature type="domain" description="FecR N-terminal" evidence="2">
    <location>
        <begin position="13"/>
        <end position="53"/>
    </location>
</feature>
<dbReference type="InterPro" id="IPR032623">
    <property type="entry name" value="FecR_N"/>
</dbReference>